<sequence length="383" mass="41765">MYIRLASTQPDFYYKLLLLLVIMRSQNVIIALLMLLSVQGFAQSKKKSAKAKKTEAAQPKNNAVTLPNGVSYEILTKNPGERIKMKDVITFNFIQKTDKDSVLFNSFDAGRPVTLAVDSSRNISDLMYFFPLMAEKDSALVKIPADSLFKDGQMERPAFFPVGSSLQFVIKVEKVQSMEQAMAERQKMLDAQAKTADSLKVNELGGLDAFISKNQLKMTSTPSGLRYAILRPSAKALPAAGDTVFVNYVGRTLSGKLFDSSIEAEAKKGGLEQPGRDYEPISFVVGEGEVIPGWDEGLLLLNEGAKARFLIPSSLAYGPRGAGQDIAPFSTLDFEVELVKVNRVKKAVQGPKKAPAVAKPSKPKLKAPIKKAPVKKASAVSNK</sequence>
<dbReference type="Proteomes" id="UP000238034">
    <property type="component" value="Unassembled WGS sequence"/>
</dbReference>
<dbReference type="GO" id="GO:0003755">
    <property type="term" value="F:peptidyl-prolyl cis-trans isomerase activity"/>
    <property type="evidence" value="ECO:0007669"/>
    <property type="project" value="UniProtKB-KW"/>
</dbReference>
<dbReference type="Gene3D" id="3.10.50.40">
    <property type="match status" value="2"/>
</dbReference>
<evidence type="ECO:0000313" key="10">
    <source>
        <dbReference type="EMBL" id="PRY48848.1"/>
    </source>
</evidence>
<dbReference type="InterPro" id="IPR001179">
    <property type="entry name" value="PPIase_FKBP_dom"/>
</dbReference>
<reference evidence="10 11" key="1">
    <citation type="submission" date="2018-03" db="EMBL/GenBank/DDBJ databases">
        <title>Genomic Encyclopedia of Type Strains, Phase III (KMG-III): the genomes of soil and plant-associated and newly described type strains.</title>
        <authorList>
            <person name="Whitman W."/>
        </authorList>
    </citation>
    <scope>NUCLEOTIDE SEQUENCE [LARGE SCALE GENOMIC DNA]</scope>
    <source>
        <strain evidence="10 11">CGMCC 1.9313</strain>
    </source>
</reference>
<dbReference type="PROSITE" id="PS50059">
    <property type="entry name" value="FKBP_PPIASE"/>
    <property type="match status" value="1"/>
</dbReference>
<dbReference type="PANTHER" id="PTHR43811">
    <property type="entry name" value="FKBP-TYPE PEPTIDYL-PROLYL CIS-TRANS ISOMERASE FKPA"/>
    <property type="match status" value="1"/>
</dbReference>
<evidence type="ECO:0000256" key="5">
    <source>
        <dbReference type="ARBA" id="ARBA00023235"/>
    </source>
</evidence>
<proteinExistence type="inferred from homology"/>
<dbReference type="Pfam" id="PF00254">
    <property type="entry name" value="FKBP_C"/>
    <property type="match status" value="1"/>
</dbReference>
<keyword evidence="5 6" id="KW-0413">Isomerase</keyword>
<dbReference type="EMBL" id="PVTH01000013">
    <property type="protein sequence ID" value="PRY48848.1"/>
    <property type="molecule type" value="Genomic_DNA"/>
</dbReference>
<evidence type="ECO:0000256" key="6">
    <source>
        <dbReference type="PROSITE-ProRule" id="PRU00277"/>
    </source>
</evidence>
<accession>A0A2T0TTK7</accession>
<keyword evidence="8" id="KW-1133">Transmembrane helix</keyword>
<comment type="similarity">
    <text evidence="2">Belongs to the FKBP-type PPIase family.</text>
</comment>
<feature type="region of interest" description="Disordered" evidence="7">
    <location>
        <begin position="349"/>
        <end position="383"/>
    </location>
</feature>
<feature type="compositionally biased region" description="Basic residues" evidence="7">
    <location>
        <begin position="361"/>
        <end position="374"/>
    </location>
</feature>
<feature type="compositionally biased region" description="Low complexity" evidence="7">
    <location>
        <begin position="349"/>
        <end position="360"/>
    </location>
</feature>
<dbReference type="AlphaFoldDB" id="A0A2T0TTK7"/>
<evidence type="ECO:0000256" key="8">
    <source>
        <dbReference type="SAM" id="Phobius"/>
    </source>
</evidence>
<dbReference type="EC" id="5.2.1.8" evidence="3 6"/>
<keyword evidence="11" id="KW-1185">Reference proteome</keyword>
<dbReference type="InterPro" id="IPR046357">
    <property type="entry name" value="PPIase_dom_sf"/>
</dbReference>
<evidence type="ECO:0000259" key="9">
    <source>
        <dbReference type="PROSITE" id="PS50059"/>
    </source>
</evidence>
<gene>
    <name evidence="10" type="ORF">B0I27_11331</name>
</gene>
<comment type="catalytic activity">
    <reaction evidence="1 6">
        <text>[protein]-peptidylproline (omega=180) = [protein]-peptidylproline (omega=0)</text>
        <dbReference type="Rhea" id="RHEA:16237"/>
        <dbReference type="Rhea" id="RHEA-COMP:10747"/>
        <dbReference type="Rhea" id="RHEA-COMP:10748"/>
        <dbReference type="ChEBI" id="CHEBI:83833"/>
        <dbReference type="ChEBI" id="CHEBI:83834"/>
        <dbReference type="EC" id="5.2.1.8"/>
    </reaction>
</comment>
<dbReference type="SUPFAM" id="SSF54534">
    <property type="entry name" value="FKBP-like"/>
    <property type="match status" value="2"/>
</dbReference>
<evidence type="ECO:0000256" key="4">
    <source>
        <dbReference type="ARBA" id="ARBA00023110"/>
    </source>
</evidence>
<feature type="transmembrane region" description="Helical" evidence="8">
    <location>
        <begin position="12"/>
        <end position="38"/>
    </location>
</feature>
<comment type="caution">
    <text evidence="10">The sequence shown here is derived from an EMBL/GenBank/DDBJ whole genome shotgun (WGS) entry which is preliminary data.</text>
</comment>
<organism evidence="10 11">
    <name type="scientific">Arcticibacter pallidicorallinus</name>
    <dbReference type="NCBI Taxonomy" id="1259464"/>
    <lineage>
        <taxon>Bacteria</taxon>
        <taxon>Pseudomonadati</taxon>
        <taxon>Bacteroidota</taxon>
        <taxon>Sphingobacteriia</taxon>
        <taxon>Sphingobacteriales</taxon>
        <taxon>Sphingobacteriaceae</taxon>
        <taxon>Arcticibacter</taxon>
    </lineage>
</organism>
<evidence type="ECO:0000256" key="1">
    <source>
        <dbReference type="ARBA" id="ARBA00000971"/>
    </source>
</evidence>
<keyword evidence="8" id="KW-0812">Transmembrane</keyword>
<evidence type="ECO:0000313" key="11">
    <source>
        <dbReference type="Proteomes" id="UP000238034"/>
    </source>
</evidence>
<dbReference type="PANTHER" id="PTHR43811:SF19">
    <property type="entry name" value="39 KDA FK506-BINDING NUCLEAR PROTEIN"/>
    <property type="match status" value="1"/>
</dbReference>
<keyword evidence="4 6" id="KW-0697">Rotamase</keyword>
<feature type="domain" description="PPIase FKBP-type" evidence="9">
    <location>
        <begin position="241"/>
        <end position="342"/>
    </location>
</feature>
<evidence type="ECO:0000256" key="7">
    <source>
        <dbReference type="SAM" id="MobiDB-lite"/>
    </source>
</evidence>
<keyword evidence="8" id="KW-0472">Membrane</keyword>
<name>A0A2T0TTK7_9SPHI</name>
<evidence type="ECO:0000256" key="3">
    <source>
        <dbReference type="ARBA" id="ARBA00013194"/>
    </source>
</evidence>
<evidence type="ECO:0000256" key="2">
    <source>
        <dbReference type="ARBA" id="ARBA00006577"/>
    </source>
</evidence>
<protein>
    <recommendedName>
        <fullName evidence="3 6">peptidylprolyl isomerase</fullName>
        <ecNumber evidence="3 6">5.2.1.8</ecNumber>
    </recommendedName>
</protein>